<feature type="repeat" description="ANK" evidence="3">
    <location>
        <begin position="265"/>
        <end position="297"/>
    </location>
</feature>
<dbReference type="SUPFAM" id="SSF48403">
    <property type="entry name" value="Ankyrin repeat"/>
    <property type="match status" value="2"/>
</dbReference>
<dbReference type="Gene3D" id="1.25.40.20">
    <property type="entry name" value="Ankyrin repeat-containing domain"/>
    <property type="match status" value="4"/>
</dbReference>
<gene>
    <name evidence="5" type="ORF">QBC33DRAFT_566311</name>
</gene>
<comment type="caution">
    <text evidence="5">The sequence shown here is derived from an EMBL/GenBank/DDBJ whole genome shotgun (WGS) entry which is preliminary data.</text>
</comment>
<sequence length="480" mass="50716">MLLDHRAGMDARDSDSATPLMRALEAGAGEVAMMLIQRGADIYLADFDGRRAIHIASEKNLERVVRCLLAKDVDPDARDYLGETPLSYALRREDREEKPADTAVIRLLLGRGANPCIGRTNSGSTPLHIAAANNLTAELYLLAAAATKPPTQEALELKTNEQFAETPLWLASRNGHTDSVNILLDHGANPSTSCDHPDCPTPLWAALEAGHLESAAVLLSHGADPNARDPSGQSLLHKPWALTNRATLDLLLTHGADPDLQDPKDGNRPLHHAILAGSRPAAARLLAAGADPDGVNAKDETPLMTACMTGRPTLTLLLLTVNTTTTTSNNNNNNNNNSDSTGSKVKKPADIHRTTASGCDALYCAAMAGDMLSATALVARGAAPDRRNRKGNTALHVAARTGRLEMAVWLLANGADKGLRSTVAFEGLGAAGTPAEVAREAGEVGVAEVIEGFGEGGEVKWGLEMVLTRKDVGAKWGKIK</sequence>
<feature type="repeat" description="ANK" evidence="3">
    <location>
        <begin position="163"/>
        <end position="195"/>
    </location>
</feature>
<feature type="repeat" description="ANK" evidence="3">
    <location>
        <begin position="198"/>
        <end position="230"/>
    </location>
</feature>
<feature type="repeat" description="ANK" evidence="3">
    <location>
        <begin position="81"/>
        <end position="114"/>
    </location>
</feature>
<feature type="repeat" description="ANK" evidence="3">
    <location>
        <begin position="390"/>
        <end position="422"/>
    </location>
</feature>
<dbReference type="InterPro" id="IPR036770">
    <property type="entry name" value="Ankyrin_rpt-contain_sf"/>
</dbReference>
<dbReference type="PANTHER" id="PTHR24171:SF8">
    <property type="entry name" value="BRCA1-ASSOCIATED RING DOMAIN PROTEIN 1"/>
    <property type="match status" value="1"/>
</dbReference>
<dbReference type="GO" id="GO:0004842">
    <property type="term" value="F:ubiquitin-protein transferase activity"/>
    <property type="evidence" value="ECO:0007669"/>
    <property type="project" value="TreeGrafter"/>
</dbReference>
<dbReference type="Proteomes" id="UP001244011">
    <property type="component" value="Unassembled WGS sequence"/>
</dbReference>
<evidence type="ECO:0000313" key="6">
    <source>
        <dbReference type="Proteomes" id="UP001244011"/>
    </source>
</evidence>
<dbReference type="PROSITE" id="PS50088">
    <property type="entry name" value="ANK_REPEAT"/>
    <property type="match status" value="7"/>
</dbReference>
<evidence type="ECO:0000256" key="3">
    <source>
        <dbReference type="PROSITE-ProRule" id="PRU00023"/>
    </source>
</evidence>
<dbReference type="GeneID" id="85313644"/>
<dbReference type="GO" id="GO:0085020">
    <property type="term" value="P:protein K6-linked ubiquitination"/>
    <property type="evidence" value="ECO:0007669"/>
    <property type="project" value="TreeGrafter"/>
</dbReference>
<dbReference type="PRINTS" id="PR01415">
    <property type="entry name" value="ANKYRIN"/>
</dbReference>
<accession>A0AAJ0FKA0</accession>
<evidence type="ECO:0000256" key="2">
    <source>
        <dbReference type="ARBA" id="ARBA00023043"/>
    </source>
</evidence>
<dbReference type="PANTHER" id="PTHR24171">
    <property type="entry name" value="ANKYRIN REPEAT DOMAIN-CONTAINING PROTEIN 39-RELATED"/>
    <property type="match status" value="1"/>
</dbReference>
<keyword evidence="1" id="KW-0677">Repeat</keyword>
<dbReference type="AlphaFoldDB" id="A0AAJ0FKA0"/>
<dbReference type="SMART" id="SM00248">
    <property type="entry name" value="ANK"/>
    <property type="match status" value="11"/>
</dbReference>
<keyword evidence="2 3" id="KW-0040">ANK repeat</keyword>
<feature type="compositionally biased region" description="Low complexity" evidence="4">
    <location>
        <begin position="325"/>
        <end position="341"/>
    </location>
</feature>
<reference evidence="5" key="1">
    <citation type="submission" date="2023-06" db="EMBL/GenBank/DDBJ databases">
        <title>Genome-scale phylogeny and comparative genomics of the fungal order Sordariales.</title>
        <authorList>
            <consortium name="Lawrence Berkeley National Laboratory"/>
            <person name="Hensen N."/>
            <person name="Bonometti L."/>
            <person name="Westerberg I."/>
            <person name="Brannstrom I.O."/>
            <person name="Guillou S."/>
            <person name="Cros-Aarteil S."/>
            <person name="Calhoun S."/>
            <person name="Haridas S."/>
            <person name="Kuo A."/>
            <person name="Mondo S."/>
            <person name="Pangilinan J."/>
            <person name="Riley R."/>
            <person name="Labutti K."/>
            <person name="Andreopoulos B."/>
            <person name="Lipzen A."/>
            <person name="Chen C."/>
            <person name="Yanf M."/>
            <person name="Daum C."/>
            <person name="Ng V."/>
            <person name="Clum A."/>
            <person name="Steindorff A."/>
            <person name="Ohm R."/>
            <person name="Martin F."/>
            <person name="Silar P."/>
            <person name="Natvig D."/>
            <person name="Lalanne C."/>
            <person name="Gautier V."/>
            <person name="Ament-Velasquez S.L."/>
            <person name="Kruys A."/>
            <person name="Hutchinson M.I."/>
            <person name="Powell A.J."/>
            <person name="Barry K."/>
            <person name="Miller A.N."/>
            <person name="Grigoriev I.V."/>
            <person name="Debuchy R."/>
            <person name="Gladieux P."/>
            <person name="Thoren M.H."/>
            <person name="Johannesson H."/>
        </authorList>
    </citation>
    <scope>NUCLEOTIDE SEQUENCE</scope>
    <source>
        <strain evidence="5">8032-3</strain>
    </source>
</reference>
<dbReference type="RefSeq" id="XP_060287060.1">
    <property type="nucleotide sequence ID" value="XM_060430457.1"/>
</dbReference>
<dbReference type="EMBL" id="MU838999">
    <property type="protein sequence ID" value="KAK1770847.1"/>
    <property type="molecule type" value="Genomic_DNA"/>
</dbReference>
<feature type="repeat" description="ANK" evidence="3">
    <location>
        <begin position="15"/>
        <end position="47"/>
    </location>
</feature>
<evidence type="ECO:0000313" key="5">
    <source>
        <dbReference type="EMBL" id="KAK1770847.1"/>
    </source>
</evidence>
<keyword evidence="6" id="KW-1185">Reference proteome</keyword>
<feature type="repeat" description="ANK" evidence="3">
    <location>
        <begin position="48"/>
        <end position="80"/>
    </location>
</feature>
<feature type="region of interest" description="Disordered" evidence="4">
    <location>
        <begin position="325"/>
        <end position="348"/>
    </location>
</feature>
<dbReference type="Pfam" id="PF12796">
    <property type="entry name" value="Ank_2"/>
    <property type="match status" value="4"/>
</dbReference>
<dbReference type="InterPro" id="IPR002110">
    <property type="entry name" value="Ankyrin_rpt"/>
</dbReference>
<organism evidence="5 6">
    <name type="scientific">Phialemonium atrogriseum</name>
    <dbReference type="NCBI Taxonomy" id="1093897"/>
    <lineage>
        <taxon>Eukaryota</taxon>
        <taxon>Fungi</taxon>
        <taxon>Dikarya</taxon>
        <taxon>Ascomycota</taxon>
        <taxon>Pezizomycotina</taxon>
        <taxon>Sordariomycetes</taxon>
        <taxon>Sordariomycetidae</taxon>
        <taxon>Cephalothecales</taxon>
        <taxon>Cephalothecaceae</taxon>
        <taxon>Phialemonium</taxon>
    </lineage>
</organism>
<dbReference type="PROSITE" id="PS50297">
    <property type="entry name" value="ANK_REP_REGION"/>
    <property type="match status" value="6"/>
</dbReference>
<name>A0AAJ0FKA0_9PEZI</name>
<protein>
    <submittedName>
        <fullName evidence="5">Ankyrin repeat-containing domain protein</fullName>
    </submittedName>
</protein>
<evidence type="ECO:0000256" key="4">
    <source>
        <dbReference type="SAM" id="MobiDB-lite"/>
    </source>
</evidence>
<proteinExistence type="predicted"/>
<evidence type="ECO:0000256" key="1">
    <source>
        <dbReference type="ARBA" id="ARBA00022737"/>
    </source>
</evidence>